<dbReference type="InterPro" id="IPR016181">
    <property type="entry name" value="Acyl_CoA_acyltransferase"/>
</dbReference>
<dbReference type="InterPro" id="IPR000182">
    <property type="entry name" value="GNAT_dom"/>
</dbReference>
<dbReference type="AlphaFoldDB" id="A0A160T942"/>
<dbReference type="GO" id="GO:0034069">
    <property type="term" value="F:aminoglycoside N-acetyltransferase activity"/>
    <property type="evidence" value="ECO:0007669"/>
    <property type="project" value="TreeGrafter"/>
</dbReference>
<reference evidence="2" key="1">
    <citation type="submission" date="2016-01" db="EMBL/GenBank/DDBJ databases">
        <authorList>
            <person name="Mcilroy J.S."/>
            <person name="Karst M S."/>
            <person name="Albertsen M."/>
        </authorList>
    </citation>
    <scope>NUCLEOTIDE SEQUENCE</scope>
    <source>
        <strain evidence="2">Cfx-K</strain>
    </source>
</reference>
<evidence type="ECO:0000259" key="1">
    <source>
        <dbReference type="PROSITE" id="PS51186"/>
    </source>
</evidence>
<keyword evidence="3" id="KW-1185">Reference proteome</keyword>
<dbReference type="Pfam" id="PF13527">
    <property type="entry name" value="Acetyltransf_9"/>
    <property type="match status" value="1"/>
</dbReference>
<name>A0A160T942_9CHLR</name>
<feature type="domain" description="N-acetyltransferase" evidence="1">
    <location>
        <begin position="1"/>
        <end position="148"/>
    </location>
</feature>
<evidence type="ECO:0000313" key="3">
    <source>
        <dbReference type="Proteomes" id="UP000215027"/>
    </source>
</evidence>
<proteinExistence type="predicted"/>
<dbReference type="GO" id="GO:0030649">
    <property type="term" value="P:aminoglycoside antibiotic catabolic process"/>
    <property type="evidence" value="ECO:0007669"/>
    <property type="project" value="TreeGrafter"/>
</dbReference>
<dbReference type="Gene3D" id="3.40.630.30">
    <property type="match status" value="1"/>
</dbReference>
<dbReference type="PANTHER" id="PTHR37817:SF1">
    <property type="entry name" value="N-ACETYLTRANSFERASE EIS"/>
    <property type="match status" value="1"/>
</dbReference>
<organism evidence="2 3">
    <name type="scientific">Candidatus Promineifilum breve</name>
    <dbReference type="NCBI Taxonomy" id="1806508"/>
    <lineage>
        <taxon>Bacteria</taxon>
        <taxon>Bacillati</taxon>
        <taxon>Chloroflexota</taxon>
        <taxon>Ardenticatenia</taxon>
        <taxon>Candidatus Promineifilales</taxon>
        <taxon>Candidatus Promineifilaceae</taxon>
        <taxon>Candidatus Promineifilum</taxon>
    </lineage>
</organism>
<dbReference type="CDD" id="cd04301">
    <property type="entry name" value="NAT_SF"/>
    <property type="match status" value="1"/>
</dbReference>
<dbReference type="InterPro" id="IPR051554">
    <property type="entry name" value="Acetyltransferase_Eis"/>
</dbReference>
<dbReference type="RefSeq" id="WP_095045300.1">
    <property type="nucleotide sequence ID" value="NZ_LN890656.1"/>
</dbReference>
<dbReference type="PROSITE" id="PS51186">
    <property type="entry name" value="GNAT"/>
    <property type="match status" value="1"/>
</dbReference>
<dbReference type="SUPFAM" id="SSF55729">
    <property type="entry name" value="Acyl-CoA N-acyltransferases (Nat)"/>
    <property type="match status" value="1"/>
</dbReference>
<gene>
    <name evidence="2" type="ORF">CFX0092_B0424</name>
</gene>
<dbReference type="Proteomes" id="UP000215027">
    <property type="component" value="Chromosome II"/>
</dbReference>
<accession>A0A160T942</accession>
<dbReference type="OrthoDB" id="9797178at2"/>
<sequence>MLIRPEELHDETAIREVNQLAFGQEAEGALVDALREAGAVLCSLVAEDDGRIVGHILFSPATLEDGPSRWEVAALGPVAVHPEHQRRGIGSALILAGLDICRVRGYDVAILLGHPAYYPRFGFRPAAPLGIRWEHDAPEEAFMVMELQAGALAGRQGIIRFRPEFEGV</sequence>
<protein>
    <submittedName>
        <fullName evidence="2">GCN5-related N-acetyltransferase</fullName>
    </submittedName>
</protein>
<dbReference type="KEGG" id="pbf:CFX0092_B0424"/>
<evidence type="ECO:0000313" key="2">
    <source>
        <dbReference type="EMBL" id="CUS05958.1"/>
    </source>
</evidence>
<dbReference type="PANTHER" id="PTHR37817">
    <property type="entry name" value="N-ACETYLTRANSFERASE EIS"/>
    <property type="match status" value="1"/>
</dbReference>
<dbReference type="EMBL" id="LN890656">
    <property type="protein sequence ID" value="CUS05958.1"/>
    <property type="molecule type" value="Genomic_DNA"/>
</dbReference>